<feature type="domain" description="ABC transporter" evidence="18">
    <location>
        <begin position="36"/>
        <end position="268"/>
    </location>
</feature>
<dbReference type="InterPro" id="IPR003439">
    <property type="entry name" value="ABC_transporter-like_ATP-bd"/>
</dbReference>
<dbReference type="SUPFAM" id="SSF52540">
    <property type="entry name" value="P-loop containing nucleoside triphosphate hydrolases"/>
    <property type="match status" value="1"/>
</dbReference>
<dbReference type="Gene3D" id="2.40.50.100">
    <property type="match status" value="1"/>
</dbReference>
<evidence type="ECO:0000256" key="6">
    <source>
        <dbReference type="ARBA" id="ARBA00022741"/>
    </source>
</evidence>
<evidence type="ECO:0000256" key="2">
    <source>
        <dbReference type="ARBA" id="ARBA00022448"/>
    </source>
</evidence>
<feature type="compositionally biased region" description="Low complexity" evidence="17">
    <location>
        <begin position="1"/>
        <end position="16"/>
    </location>
</feature>
<dbReference type="InterPro" id="IPR017871">
    <property type="entry name" value="ABC_transporter-like_CS"/>
</dbReference>
<comment type="catalytic activity">
    <reaction evidence="15">
        <text>tungstate(in) + ATP + H2O = tungstate(out) + ADP + phosphate + H(+)</text>
        <dbReference type="Rhea" id="RHEA:35027"/>
        <dbReference type="ChEBI" id="CHEBI:15377"/>
        <dbReference type="ChEBI" id="CHEBI:15378"/>
        <dbReference type="ChEBI" id="CHEBI:30616"/>
        <dbReference type="ChEBI" id="CHEBI:43474"/>
        <dbReference type="ChEBI" id="CHEBI:46502"/>
        <dbReference type="ChEBI" id="CHEBI:456216"/>
        <dbReference type="EC" id="7.3.2.6"/>
    </reaction>
</comment>
<comment type="subunit">
    <text evidence="12">The complex is composed of two ATP-binding proteins (WtpC), two transmembrane proteins (WtpB) and a solute-binding protein (WtpA).</text>
</comment>
<protein>
    <recommendedName>
        <fullName evidence="14">Molybdate/tungstate import ATP-binding protein WtpC</fullName>
        <ecNumber evidence="13">7.3.2.6</ecNumber>
    </recommendedName>
</protein>
<keyword evidence="5" id="KW-0500">Molybdenum</keyword>
<dbReference type="InterPro" id="IPR008995">
    <property type="entry name" value="Mo/tungstate-bd_C_term_dom"/>
</dbReference>
<dbReference type="InterPro" id="IPR013611">
    <property type="entry name" value="Transp-assoc_OB_typ2"/>
</dbReference>
<keyword evidence="10" id="KW-0472">Membrane</keyword>
<organism evidence="19 20">
    <name type="scientific">Salinigranum rubrum</name>
    <dbReference type="NCBI Taxonomy" id="755307"/>
    <lineage>
        <taxon>Archaea</taxon>
        <taxon>Methanobacteriati</taxon>
        <taxon>Methanobacteriota</taxon>
        <taxon>Stenosarchaea group</taxon>
        <taxon>Halobacteria</taxon>
        <taxon>Halobacteriales</taxon>
        <taxon>Haloferacaceae</taxon>
        <taxon>Salinigranum</taxon>
    </lineage>
</organism>
<evidence type="ECO:0000256" key="4">
    <source>
        <dbReference type="ARBA" id="ARBA00022496"/>
    </source>
</evidence>
<comment type="function">
    <text evidence="16">Part of the ABC transporter complex WtpABC involved in molybdate/tungstate import. Responsible for energy coupling to the transport system.</text>
</comment>
<evidence type="ECO:0000256" key="9">
    <source>
        <dbReference type="ARBA" id="ARBA00023065"/>
    </source>
</evidence>
<dbReference type="Gene3D" id="3.40.50.300">
    <property type="entry name" value="P-loop containing nucleotide triphosphate hydrolases"/>
    <property type="match status" value="1"/>
</dbReference>
<evidence type="ECO:0000256" key="16">
    <source>
        <dbReference type="ARBA" id="ARBA00057369"/>
    </source>
</evidence>
<gene>
    <name evidence="19" type="ORF">C2R22_10905</name>
</gene>
<evidence type="ECO:0000256" key="3">
    <source>
        <dbReference type="ARBA" id="ARBA00022475"/>
    </source>
</evidence>
<dbReference type="SMART" id="SM00382">
    <property type="entry name" value="AAA"/>
    <property type="match status" value="1"/>
</dbReference>
<evidence type="ECO:0000256" key="8">
    <source>
        <dbReference type="ARBA" id="ARBA00023004"/>
    </source>
</evidence>
<dbReference type="InterPro" id="IPR003593">
    <property type="entry name" value="AAA+_ATPase"/>
</dbReference>
<dbReference type="RefSeq" id="WP_103425783.1">
    <property type="nucleotide sequence ID" value="NZ_CP026309.1"/>
</dbReference>
<dbReference type="GO" id="GO:0005524">
    <property type="term" value="F:ATP binding"/>
    <property type="evidence" value="ECO:0007669"/>
    <property type="project" value="UniProtKB-KW"/>
</dbReference>
<keyword evidence="20" id="KW-1185">Reference proteome</keyword>
<keyword evidence="4" id="KW-0410">Iron transport</keyword>
<evidence type="ECO:0000256" key="12">
    <source>
        <dbReference type="ARBA" id="ARBA00038781"/>
    </source>
</evidence>
<feature type="region of interest" description="Disordered" evidence="17">
    <location>
        <begin position="1"/>
        <end position="35"/>
    </location>
</feature>
<dbReference type="EC" id="7.3.2.6" evidence="13"/>
<dbReference type="Pfam" id="PF08402">
    <property type="entry name" value="TOBE_2"/>
    <property type="match status" value="1"/>
</dbReference>
<evidence type="ECO:0000256" key="10">
    <source>
        <dbReference type="ARBA" id="ARBA00023136"/>
    </source>
</evidence>
<dbReference type="GO" id="GO:0043190">
    <property type="term" value="C:ATP-binding cassette (ABC) transporter complex"/>
    <property type="evidence" value="ECO:0007669"/>
    <property type="project" value="InterPro"/>
</dbReference>
<keyword evidence="9" id="KW-0406">Ion transport</keyword>
<dbReference type="GO" id="GO:0016887">
    <property type="term" value="F:ATP hydrolysis activity"/>
    <property type="evidence" value="ECO:0007669"/>
    <property type="project" value="InterPro"/>
</dbReference>
<evidence type="ECO:0000256" key="5">
    <source>
        <dbReference type="ARBA" id="ARBA00022505"/>
    </source>
</evidence>
<name>A0A2I8VJM3_9EURY</name>
<dbReference type="InterPro" id="IPR050093">
    <property type="entry name" value="ABC_SmlMolc_Importer"/>
</dbReference>
<dbReference type="CDD" id="cd03259">
    <property type="entry name" value="ABC_Carb_Solutes_like"/>
    <property type="match status" value="1"/>
</dbReference>
<evidence type="ECO:0000256" key="1">
    <source>
        <dbReference type="ARBA" id="ARBA00004202"/>
    </source>
</evidence>
<keyword evidence="8" id="KW-0408">Iron</keyword>
<accession>A0A2I8VJM3</accession>
<comment type="subcellular location">
    <subcellularLocation>
        <location evidence="1">Cell membrane</location>
        <topology evidence="1">Peripheral membrane protein</topology>
    </subcellularLocation>
</comment>
<dbReference type="KEGG" id="srub:C2R22_10905"/>
<keyword evidence="3" id="KW-1003">Cell membrane</keyword>
<dbReference type="PANTHER" id="PTHR42781">
    <property type="entry name" value="SPERMIDINE/PUTRESCINE IMPORT ATP-BINDING PROTEIN POTA"/>
    <property type="match status" value="1"/>
</dbReference>
<dbReference type="AlphaFoldDB" id="A0A2I8VJM3"/>
<dbReference type="InterPro" id="IPR027417">
    <property type="entry name" value="P-loop_NTPase"/>
</dbReference>
<comment type="similarity">
    <text evidence="11">Belongs to the ABC transporter superfamily. Sulfate/tungstate importer (TC 3.A.1.6) family.</text>
</comment>
<dbReference type="SUPFAM" id="SSF50331">
    <property type="entry name" value="MOP-like"/>
    <property type="match status" value="1"/>
</dbReference>
<dbReference type="PROSITE" id="PS50893">
    <property type="entry name" value="ABC_TRANSPORTER_2"/>
    <property type="match status" value="1"/>
</dbReference>
<dbReference type="InterPro" id="IPR015853">
    <property type="entry name" value="ABC_transpr_FbpC"/>
</dbReference>
<evidence type="ECO:0000256" key="11">
    <source>
        <dbReference type="ARBA" id="ARBA00038307"/>
    </source>
</evidence>
<dbReference type="OrthoDB" id="18368at2157"/>
<dbReference type="FunFam" id="3.40.50.300:FF:000425">
    <property type="entry name" value="Probable ABC transporter, ATP-binding subunit"/>
    <property type="match status" value="1"/>
</dbReference>
<dbReference type="GO" id="GO:0015408">
    <property type="term" value="F:ABC-type ferric iron transporter activity"/>
    <property type="evidence" value="ECO:0007669"/>
    <property type="project" value="InterPro"/>
</dbReference>
<dbReference type="Pfam" id="PF00005">
    <property type="entry name" value="ABC_tran"/>
    <property type="match status" value="1"/>
</dbReference>
<dbReference type="PANTHER" id="PTHR42781:SF4">
    <property type="entry name" value="SPERMIDINE_PUTRESCINE IMPORT ATP-BINDING PROTEIN POTA"/>
    <property type="match status" value="1"/>
</dbReference>
<evidence type="ECO:0000256" key="15">
    <source>
        <dbReference type="ARBA" id="ARBA00047936"/>
    </source>
</evidence>
<dbReference type="GeneID" id="35592606"/>
<sequence>MSDSVLSNSNSNSNLDSNRDGRELNAQDAGAETPVLTLEDLSKRYGSEPVIEDLSLSVTEGEILTLLGPSGCGKTTTLRLIAGLDRPDSGTIRLNGEPVSGEGSFVAPEERGVGVVFQEFALFPHLTAAENVAFGLQDLSAEETDRRVEGLLDLVGLEAQADSYPDELSGGQQQRVALARSLAPEPEILLLDEPFSNLDVDLRVAMREEVRDIIKEAGVTAISVTHDQEEAMSISDRVAVVNDGRIEQIGEPENVFQHPESRFVAGFLGYASFIPGRVRGDVVETDVGAVPRGQIHGLAPEYDDTCIDILVRPDDVYAKPIPVADGDGAVIEADGSDRDGDGRVGNAEVKAKRYLGPTILYEVALDDGTRVQCMHNHDEQVALDSRVDLTLQADHELAWFPCEQRPAIENREDQLRHGADD</sequence>
<evidence type="ECO:0000256" key="7">
    <source>
        <dbReference type="ARBA" id="ARBA00022840"/>
    </source>
</evidence>
<dbReference type="EMBL" id="CP026309">
    <property type="protein sequence ID" value="AUV82094.1"/>
    <property type="molecule type" value="Genomic_DNA"/>
</dbReference>
<evidence type="ECO:0000256" key="17">
    <source>
        <dbReference type="SAM" id="MobiDB-lite"/>
    </source>
</evidence>
<keyword evidence="7 19" id="KW-0067">ATP-binding</keyword>
<evidence type="ECO:0000313" key="20">
    <source>
        <dbReference type="Proteomes" id="UP000236584"/>
    </source>
</evidence>
<evidence type="ECO:0000256" key="13">
    <source>
        <dbReference type="ARBA" id="ARBA00039025"/>
    </source>
</evidence>
<dbReference type="Proteomes" id="UP000236584">
    <property type="component" value="Chromosome"/>
</dbReference>
<keyword evidence="6" id="KW-0547">Nucleotide-binding</keyword>
<evidence type="ECO:0000259" key="18">
    <source>
        <dbReference type="PROSITE" id="PS50893"/>
    </source>
</evidence>
<reference evidence="19 20" key="1">
    <citation type="submission" date="2018-01" db="EMBL/GenBank/DDBJ databases">
        <title>Complete genome sequence of Salinigranum rubrum GX10T, an extremely halophilic archaeon isolated from a marine solar saltern.</title>
        <authorList>
            <person name="Han S."/>
        </authorList>
    </citation>
    <scope>NUCLEOTIDE SEQUENCE [LARGE SCALE GENOMIC DNA]</scope>
    <source>
        <strain evidence="19 20">GX10</strain>
    </source>
</reference>
<dbReference type="GO" id="GO:1901238">
    <property type="term" value="F:ABC-type tungstate transporter activity"/>
    <property type="evidence" value="ECO:0007669"/>
    <property type="project" value="UniProtKB-EC"/>
</dbReference>
<evidence type="ECO:0000256" key="14">
    <source>
        <dbReference type="ARBA" id="ARBA00041133"/>
    </source>
</evidence>
<keyword evidence="2" id="KW-0813">Transport</keyword>
<evidence type="ECO:0000313" key="19">
    <source>
        <dbReference type="EMBL" id="AUV82094.1"/>
    </source>
</evidence>
<proteinExistence type="inferred from homology"/>
<dbReference type="PROSITE" id="PS00211">
    <property type="entry name" value="ABC_TRANSPORTER_1"/>
    <property type="match status" value="1"/>
</dbReference>